<accession>A0A9D1E190</accession>
<dbReference type="Proteomes" id="UP000886744">
    <property type="component" value="Unassembled WGS sequence"/>
</dbReference>
<keyword evidence="1" id="KW-0732">Signal</keyword>
<evidence type="ECO:0000313" key="3">
    <source>
        <dbReference type="Proteomes" id="UP000886744"/>
    </source>
</evidence>
<feature type="chain" id="PRO_5039259428" evidence="1">
    <location>
        <begin position="20"/>
        <end position="311"/>
    </location>
</feature>
<reference evidence="2" key="2">
    <citation type="journal article" date="2021" name="PeerJ">
        <title>Extensive microbial diversity within the chicken gut microbiome revealed by metagenomics and culture.</title>
        <authorList>
            <person name="Gilroy R."/>
            <person name="Ravi A."/>
            <person name="Getino M."/>
            <person name="Pursley I."/>
            <person name="Horton D.L."/>
            <person name="Alikhan N.F."/>
            <person name="Baker D."/>
            <person name="Gharbi K."/>
            <person name="Hall N."/>
            <person name="Watson M."/>
            <person name="Adriaenssens E.M."/>
            <person name="Foster-Nyarko E."/>
            <person name="Jarju S."/>
            <person name="Secka A."/>
            <person name="Antonio M."/>
            <person name="Oren A."/>
            <person name="Chaudhuri R.R."/>
            <person name="La Ragione R."/>
            <person name="Hildebrand F."/>
            <person name="Pallen M.J."/>
        </authorList>
    </citation>
    <scope>NUCLEOTIDE SEQUENCE</scope>
    <source>
        <strain evidence="2">ChiHjej13B12-12457</strain>
    </source>
</reference>
<organism evidence="2 3">
    <name type="scientific">Candidatus Coprenecus avistercoris</name>
    <dbReference type="NCBI Taxonomy" id="2840730"/>
    <lineage>
        <taxon>Bacteria</taxon>
        <taxon>Pseudomonadati</taxon>
        <taxon>Bacteroidota</taxon>
        <taxon>Bacteroidia</taxon>
        <taxon>Bacteroidales</taxon>
        <taxon>Rikenellaceae</taxon>
        <taxon>Rikenellaceae incertae sedis</taxon>
        <taxon>Candidatus Coprenecus</taxon>
    </lineage>
</organism>
<dbReference type="AlphaFoldDB" id="A0A9D1E190"/>
<name>A0A9D1E190_9BACT</name>
<gene>
    <name evidence="2" type="ORF">IAC94_04450</name>
</gene>
<evidence type="ECO:0000313" key="2">
    <source>
        <dbReference type="EMBL" id="HIR62756.1"/>
    </source>
</evidence>
<protein>
    <submittedName>
        <fullName evidence="2">Uncharacterized protein</fullName>
    </submittedName>
</protein>
<dbReference type="EMBL" id="DVHI01000057">
    <property type="protein sequence ID" value="HIR62756.1"/>
    <property type="molecule type" value="Genomic_DNA"/>
</dbReference>
<sequence>MKKVFAILLPLLAALNLAAQEGRPDMEIKQFEEQKVESGREYYRDLPARMTKVVIAGDNSMTDLIFKNAVEESWNISPFEFCDYEEFDRIKTDTNYYFLMRLDKMHRSENDPAMEFVCYLKGNEKAADNISAMPELISLPLFPADDNSDRIYSYLPAYMNIIQNYLQKIVDGRIYPSKRGVVQTGVFEKNRNTKVLFRKGDLVYHPAMQEFERMFRGRAEEVSQDDIDQALSNSTPHTLVSLVVAPSEIYGRAYCYKMIISADTYELLYWKRHKLSAKKGPGFLKADLKRISKLITPDFKPVKAAGEKREK</sequence>
<comment type="caution">
    <text evidence="2">The sequence shown here is derived from an EMBL/GenBank/DDBJ whole genome shotgun (WGS) entry which is preliminary data.</text>
</comment>
<evidence type="ECO:0000256" key="1">
    <source>
        <dbReference type="SAM" id="SignalP"/>
    </source>
</evidence>
<reference evidence="2" key="1">
    <citation type="submission" date="2020-10" db="EMBL/GenBank/DDBJ databases">
        <authorList>
            <person name="Gilroy R."/>
        </authorList>
    </citation>
    <scope>NUCLEOTIDE SEQUENCE</scope>
    <source>
        <strain evidence="2">ChiHjej13B12-12457</strain>
    </source>
</reference>
<feature type="signal peptide" evidence="1">
    <location>
        <begin position="1"/>
        <end position="19"/>
    </location>
</feature>
<proteinExistence type="predicted"/>